<feature type="region of interest" description="Disordered" evidence="1">
    <location>
        <begin position="231"/>
        <end position="253"/>
    </location>
</feature>
<dbReference type="EMBL" id="DQIR01049656">
    <property type="protein sequence ID" value="HDA05132.1"/>
    <property type="molecule type" value="Transcribed_RNA"/>
</dbReference>
<organism evidence="2">
    <name type="scientific">Sus scrofa</name>
    <name type="common">Pig</name>
    <dbReference type="NCBI Taxonomy" id="9823"/>
    <lineage>
        <taxon>Eukaryota</taxon>
        <taxon>Metazoa</taxon>
        <taxon>Chordata</taxon>
        <taxon>Craniata</taxon>
        <taxon>Vertebrata</taxon>
        <taxon>Euteleostomi</taxon>
        <taxon>Mammalia</taxon>
        <taxon>Eutheria</taxon>
        <taxon>Laurasiatheria</taxon>
        <taxon>Artiodactyla</taxon>
        <taxon>Suina</taxon>
        <taxon>Suidae</taxon>
        <taxon>Sus</taxon>
    </lineage>
</organism>
<accession>A0A480FYG3</accession>
<protein>
    <submittedName>
        <fullName evidence="2">Inactive phospholipid phosphatase 7</fullName>
    </submittedName>
</protein>
<reference evidence="2" key="1">
    <citation type="journal article" date="2019" name="PeerJ">
        <title>Genes of the pig, Sus scrofa, reconstructed with EvidentialGene.</title>
        <authorList>
            <person name="Gilbert D.G."/>
        </authorList>
    </citation>
    <scope>NUCLEOTIDE SEQUENCE</scope>
</reference>
<sequence length="281" mass="30398">MSFCTPATVMMSRSRARSRFMSTSWPASVLLFTRQRMVPPIQGMPWPVMPMSLTMERALAQDAARPAHTPRRLDMQMSMASRELKAMPLKEGFSCMQSSSGSCCDWRRSRAPSPGGGGCAEGPEAFLAEPRGSGAPLGGWFRDRNSARLRMLLRSRARARLWEAGMVTITGRGPVPAWLQGPSPQDGSPGAATAPCLPACSAAAVKYREQDRTWLFTSGCHQAPRECQCQLGSQSSPPARASANGATREADDSTAAAWLPQAWLFKSSNGSFPGPGGRWEM</sequence>
<dbReference type="EMBL" id="DQIR01049657">
    <property type="protein sequence ID" value="HDA05133.1"/>
    <property type="molecule type" value="Transcribed_RNA"/>
</dbReference>
<dbReference type="EMBL" id="DQIR01042946">
    <property type="protein sequence ID" value="HCZ98421.1"/>
    <property type="molecule type" value="Transcribed_RNA"/>
</dbReference>
<name>A0A480FYG3_PIG</name>
<evidence type="ECO:0000313" key="2">
    <source>
        <dbReference type="EMBL" id="HDA05132.1"/>
    </source>
</evidence>
<dbReference type="AlphaFoldDB" id="A0A480FYG3"/>
<evidence type="ECO:0000256" key="1">
    <source>
        <dbReference type="SAM" id="MobiDB-lite"/>
    </source>
</evidence>
<proteinExistence type="predicted"/>